<dbReference type="Proteomes" id="UP001500359">
    <property type="component" value="Unassembled WGS sequence"/>
</dbReference>
<keyword evidence="3" id="KW-1185">Reference proteome</keyword>
<gene>
    <name evidence="2" type="ORF">GCM10009114_26160</name>
</gene>
<protein>
    <submittedName>
        <fullName evidence="2">Uncharacterized protein</fullName>
    </submittedName>
</protein>
<reference evidence="2 3" key="1">
    <citation type="journal article" date="2019" name="Int. J. Syst. Evol. Microbiol.">
        <title>The Global Catalogue of Microorganisms (GCM) 10K type strain sequencing project: providing services to taxonomists for standard genome sequencing and annotation.</title>
        <authorList>
            <consortium name="The Broad Institute Genomics Platform"/>
            <consortium name="The Broad Institute Genome Sequencing Center for Infectious Disease"/>
            <person name="Wu L."/>
            <person name="Ma J."/>
        </authorList>
    </citation>
    <scope>NUCLEOTIDE SEQUENCE [LARGE SCALE GENOMIC DNA]</scope>
    <source>
        <strain evidence="2 3">JCM 15896</strain>
    </source>
</reference>
<evidence type="ECO:0000313" key="3">
    <source>
        <dbReference type="Proteomes" id="UP001500359"/>
    </source>
</evidence>
<evidence type="ECO:0000313" key="2">
    <source>
        <dbReference type="EMBL" id="GAA0858040.1"/>
    </source>
</evidence>
<feature type="signal peptide" evidence="1">
    <location>
        <begin position="1"/>
        <end position="24"/>
    </location>
</feature>
<comment type="caution">
    <text evidence="2">The sequence shown here is derived from an EMBL/GenBank/DDBJ whole genome shotgun (WGS) entry which is preliminary data.</text>
</comment>
<sequence length="305" mass="33133">MKNIFKKSSLAVAASLFLFTPVMAKKSPAYEIITYPGADFTQSWSMNSKGEVAASSIVSFTYDRKSGGITEIDTPAGFDGMSIFVTTESGDKVGSVYDANTDRTMGIFIDKKGNFKTFEHPDSDGYTQARAMNSNGLISGYYLDQASGNRYGFLYDIDNLSFTTTVESFFTISQGVNASGHTVGSAIFVEDNPCDPTSLFDRFGWVRSPDGEVTYFSIEGWQSSARGISSNGTIVGFYFDDEGPKGFKIPTPDTQCAVITLGDENRINVPDALGTYPQYISNNGKDIVGQFINPDNTFSGFVTSK</sequence>
<evidence type="ECO:0000256" key="1">
    <source>
        <dbReference type="SAM" id="SignalP"/>
    </source>
</evidence>
<proteinExistence type="predicted"/>
<feature type="chain" id="PRO_5045120295" evidence="1">
    <location>
        <begin position="25"/>
        <end position="305"/>
    </location>
</feature>
<accession>A0ABN1LMQ1</accession>
<organism evidence="2 3">
    <name type="scientific">Aliiglaciecola litoralis</name>
    <dbReference type="NCBI Taxonomy" id="582857"/>
    <lineage>
        <taxon>Bacteria</taxon>
        <taxon>Pseudomonadati</taxon>
        <taxon>Pseudomonadota</taxon>
        <taxon>Gammaproteobacteria</taxon>
        <taxon>Alteromonadales</taxon>
        <taxon>Alteromonadaceae</taxon>
        <taxon>Aliiglaciecola</taxon>
    </lineage>
</organism>
<name>A0ABN1LMQ1_9ALTE</name>
<keyword evidence="1" id="KW-0732">Signal</keyword>
<dbReference type="EMBL" id="BAAAFD010000007">
    <property type="protein sequence ID" value="GAA0858040.1"/>
    <property type="molecule type" value="Genomic_DNA"/>
</dbReference>
<dbReference type="RefSeq" id="WP_343860676.1">
    <property type="nucleotide sequence ID" value="NZ_BAAAFD010000007.1"/>
</dbReference>